<keyword evidence="2" id="KW-0812">Transmembrane</keyword>
<feature type="region of interest" description="Disordered" evidence="1">
    <location>
        <begin position="25"/>
        <end position="46"/>
    </location>
</feature>
<protein>
    <recommendedName>
        <fullName evidence="6">Lipoprotein</fullName>
    </recommendedName>
</protein>
<gene>
    <name evidence="4" type="ORF">LZC94_08655</name>
</gene>
<keyword evidence="3" id="KW-0732">Signal</keyword>
<dbReference type="EMBL" id="CP089984">
    <property type="protein sequence ID" value="WXB17339.1"/>
    <property type="molecule type" value="Genomic_DNA"/>
</dbReference>
<dbReference type="RefSeq" id="WP_394826969.1">
    <property type="nucleotide sequence ID" value="NZ_CP089984.1"/>
</dbReference>
<keyword evidence="2" id="KW-0472">Membrane</keyword>
<feature type="chain" id="PRO_5045388705" description="Lipoprotein" evidence="3">
    <location>
        <begin position="26"/>
        <end position="330"/>
    </location>
</feature>
<evidence type="ECO:0000256" key="1">
    <source>
        <dbReference type="SAM" id="MobiDB-lite"/>
    </source>
</evidence>
<keyword evidence="5" id="KW-1185">Reference proteome</keyword>
<feature type="transmembrane region" description="Helical" evidence="2">
    <location>
        <begin position="213"/>
        <end position="234"/>
    </location>
</feature>
<organism evidence="4 5">
    <name type="scientific">Pendulispora albinea</name>
    <dbReference type="NCBI Taxonomy" id="2741071"/>
    <lineage>
        <taxon>Bacteria</taxon>
        <taxon>Pseudomonadati</taxon>
        <taxon>Myxococcota</taxon>
        <taxon>Myxococcia</taxon>
        <taxon>Myxococcales</taxon>
        <taxon>Sorangiineae</taxon>
        <taxon>Pendulisporaceae</taxon>
        <taxon>Pendulispora</taxon>
    </lineage>
</organism>
<feature type="signal peptide" evidence="3">
    <location>
        <begin position="1"/>
        <end position="25"/>
    </location>
</feature>
<evidence type="ECO:0000256" key="3">
    <source>
        <dbReference type="SAM" id="SignalP"/>
    </source>
</evidence>
<proteinExistence type="predicted"/>
<dbReference type="Proteomes" id="UP001370348">
    <property type="component" value="Chromosome"/>
</dbReference>
<evidence type="ECO:0000256" key="2">
    <source>
        <dbReference type="SAM" id="Phobius"/>
    </source>
</evidence>
<sequence length="330" mass="35176">MPVTYMHWRVSGALLVLGWSSALHAAPKPAPSKPQPAAPKPAPSKSEAQIIKDKCIADADEGQSLRDGGKLLDARTRFVGCASSTCPGVVTKECSAWLADVEERLPTVVITARDGHDIDLVDVRVSVDGQPFLDKLTGTQVPIDPGPHDMRFEYSRGGEGPFVVDEKVVISERQKGRVLQVPFPNVNPRTEAMLPSPVPEPAPPPKTTRSAPVAAYVVGGAGLLALGSFAFFGIKGRSDYNDLKDTCEPNCNKSDADAVKTKFLVADISLGVGVAALGVATYLFLTHRSDEAPRVTTSQGRPHLIQHALGHTVVTPTRGGGWLAGYETRF</sequence>
<evidence type="ECO:0008006" key="6">
    <source>
        <dbReference type="Google" id="ProtNLM"/>
    </source>
</evidence>
<feature type="transmembrane region" description="Helical" evidence="2">
    <location>
        <begin position="263"/>
        <end position="285"/>
    </location>
</feature>
<feature type="compositionally biased region" description="Pro residues" evidence="1">
    <location>
        <begin position="28"/>
        <end position="42"/>
    </location>
</feature>
<keyword evidence="2" id="KW-1133">Transmembrane helix</keyword>
<reference evidence="4 5" key="1">
    <citation type="submission" date="2021-12" db="EMBL/GenBank/DDBJ databases">
        <title>Discovery of the Pendulisporaceae a myxobacterial family with distinct sporulation behavior and unique specialized metabolism.</title>
        <authorList>
            <person name="Garcia R."/>
            <person name="Popoff A."/>
            <person name="Bader C.D."/>
            <person name="Loehr J."/>
            <person name="Walesch S."/>
            <person name="Walt C."/>
            <person name="Boldt J."/>
            <person name="Bunk B."/>
            <person name="Haeckl F.J.F.P.J."/>
            <person name="Gunesch A.P."/>
            <person name="Birkelbach J."/>
            <person name="Nuebel U."/>
            <person name="Pietschmann T."/>
            <person name="Bach T."/>
            <person name="Mueller R."/>
        </authorList>
    </citation>
    <scope>NUCLEOTIDE SEQUENCE [LARGE SCALE GENOMIC DNA]</scope>
    <source>
        <strain evidence="4 5">MSr11954</strain>
    </source>
</reference>
<evidence type="ECO:0000313" key="4">
    <source>
        <dbReference type="EMBL" id="WXB17339.1"/>
    </source>
</evidence>
<accession>A0ABZ2M5N9</accession>
<name>A0ABZ2M5N9_9BACT</name>
<evidence type="ECO:0000313" key="5">
    <source>
        <dbReference type="Proteomes" id="UP001370348"/>
    </source>
</evidence>